<feature type="compositionally biased region" description="Low complexity" evidence="3">
    <location>
        <begin position="565"/>
        <end position="574"/>
    </location>
</feature>
<feature type="region of interest" description="Disordered" evidence="3">
    <location>
        <begin position="19"/>
        <end position="93"/>
    </location>
</feature>
<dbReference type="AlphaFoldDB" id="L8GRB4"/>
<name>L8GRB4_ACACF</name>
<gene>
    <name evidence="5" type="ORF">ACA1_124930</name>
</gene>
<keyword evidence="1 2" id="KW-0728">SH3 domain</keyword>
<dbReference type="Pfam" id="PF07653">
    <property type="entry name" value="SH3_2"/>
    <property type="match status" value="1"/>
</dbReference>
<evidence type="ECO:0000256" key="3">
    <source>
        <dbReference type="SAM" id="MobiDB-lite"/>
    </source>
</evidence>
<keyword evidence="6" id="KW-1185">Reference proteome</keyword>
<dbReference type="SMART" id="SM00326">
    <property type="entry name" value="SH3"/>
    <property type="match status" value="1"/>
</dbReference>
<feature type="region of interest" description="Disordered" evidence="3">
    <location>
        <begin position="245"/>
        <end position="269"/>
    </location>
</feature>
<dbReference type="Proteomes" id="UP000011083">
    <property type="component" value="Unassembled WGS sequence"/>
</dbReference>
<protein>
    <submittedName>
        <fullName evidence="5">SH3 domain containing protein</fullName>
    </submittedName>
</protein>
<feature type="compositionally biased region" description="Basic and acidic residues" evidence="3">
    <location>
        <begin position="373"/>
        <end position="389"/>
    </location>
</feature>
<feature type="region of interest" description="Disordered" evidence="3">
    <location>
        <begin position="492"/>
        <end position="545"/>
    </location>
</feature>
<dbReference type="VEuPathDB" id="AmoebaDB:ACA1_124930"/>
<evidence type="ECO:0000256" key="1">
    <source>
        <dbReference type="ARBA" id="ARBA00022443"/>
    </source>
</evidence>
<feature type="domain" description="SH3" evidence="4">
    <location>
        <begin position="622"/>
        <end position="680"/>
    </location>
</feature>
<evidence type="ECO:0000259" key="4">
    <source>
        <dbReference type="PROSITE" id="PS50002"/>
    </source>
</evidence>
<evidence type="ECO:0000313" key="5">
    <source>
        <dbReference type="EMBL" id="ELR14661.1"/>
    </source>
</evidence>
<dbReference type="RefSeq" id="XP_004336674.1">
    <property type="nucleotide sequence ID" value="XM_004336626.1"/>
</dbReference>
<dbReference type="InterPro" id="IPR001452">
    <property type="entry name" value="SH3_domain"/>
</dbReference>
<dbReference type="EMBL" id="KB008047">
    <property type="protein sequence ID" value="ELR14661.1"/>
    <property type="molecule type" value="Genomic_DNA"/>
</dbReference>
<evidence type="ECO:0000313" key="6">
    <source>
        <dbReference type="Proteomes" id="UP000011083"/>
    </source>
</evidence>
<dbReference type="InterPro" id="IPR036028">
    <property type="entry name" value="SH3-like_dom_sf"/>
</dbReference>
<feature type="compositionally biased region" description="Basic and acidic residues" evidence="3">
    <location>
        <begin position="115"/>
        <end position="138"/>
    </location>
</feature>
<dbReference type="GeneID" id="14915279"/>
<reference evidence="5 6" key="1">
    <citation type="journal article" date="2013" name="Genome Biol.">
        <title>Genome of Acanthamoeba castellanii highlights extensive lateral gene transfer and early evolution of tyrosine kinase signaling.</title>
        <authorList>
            <person name="Clarke M."/>
            <person name="Lohan A.J."/>
            <person name="Liu B."/>
            <person name="Lagkouvardos I."/>
            <person name="Roy S."/>
            <person name="Zafar N."/>
            <person name="Bertelli C."/>
            <person name="Schilde C."/>
            <person name="Kianianmomeni A."/>
            <person name="Burglin T.R."/>
            <person name="Frech C."/>
            <person name="Turcotte B."/>
            <person name="Kopec K.O."/>
            <person name="Synnott J.M."/>
            <person name="Choo C."/>
            <person name="Paponov I."/>
            <person name="Finkler A."/>
            <person name="Soon Heng Tan C."/>
            <person name="Hutchins A.P."/>
            <person name="Weinmeier T."/>
            <person name="Rattei T."/>
            <person name="Chu J.S."/>
            <person name="Gimenez G."/>
            <person name="Irimia M."/>
            <person name="Rigden D.J."/>
            <person name="Fitzpatrick D.A."/>
            <person name="Lorenzo-Morales J."/>
            <person name="Bateman A."/>
            <person name="Chiu C.H."/>
            <person name="Tang P."/>
            <person name="Hegemann P."/>
            <person name="Fromm H."/>
            <person name="Raoult D."/>
            <person name="Greub G."/>
            <person name="Miranda-Saavedra D."/>
            <person name="Chen N."/>
            <person name="Nash P."/>
            <person name="Ginger M.L."/>
            <person name="Horn M."/>
            <person name="Schaap P."/>
            <person name="Caler L."/>
            <person name="Loftus B."/>
        </authorList>
    </citation>
    <scope>NUCLEOTIDE SEQUENCE [LARGE SCALE GENOMIC DNA]</scope>
    <source>
        <strain evidence="5 6">Neff</strain>
    </source>
</reference>
<dbReference type="SUPFAM" id="SSF50044">
    <property type="entry name" value="SH3-domain"/>
    <property type="match status" value="1"/>
</dbReference>
<evidence type="ECO:0000256" key="2">
    <source>
        <dbReference type="PROSITE-ProRule" id="PRU00192"/>
    </source>
</evidence>
<feature type="region of interest" description="Disordered" evidence="3">
    <location>
        <begin position="305"/>
        <end position="453"/>
    </location>
</feature>
<accession>L8GRB4</accession>
<sequence length="680" mass="78344">MRNELVARCTYVWALDKQKKEEEEKKKREEDAKDAAQRERDGEQQRREALKKKEEARERKQKEEEWERMQQRVEEELRLEEAKKRVEEERRLREQTLKRRNEAWFRKMEEEMAAREETLRQLREAEEKQKAAENDQRRAMGLPPLVESSDSNTSSNSLKYDDSDKSVDIVVAAAALGTSPKRVLSKPMIPRKPLPPTPLMERERKAGSDLAGELASRRAKGISWDSMAGDMVKVSVAAGPIVHERRSSVDSGSAAAKKASSGTRRVSDVDAALDAADRKAVKASKRQSVEGVLGKASKKPLLLLRPAVALRSGPKDKKAKKQKKDMEKIMKKRKKLQKKGANALVNEERPQCLYGDSCKSLDPDHWVVFQHTPVEKREEEMKSKAEKEARRRAKGKERVSTDEDEDEAERERQREEERERRLAAERRGEESSDSVRALEEEMLKNGDTQDEEAWKVMRKQLARERERKMELAEIEREKTALLTERKRIEFEMSSIRAERKQIEEESRSRIDVRSREKQQEREANNRGRVGKGVAAAQPKTRQAHVQERNNFYMQKLQNIKDKKPQQQPVTPQKKSAGVKSPQQKARASAAKNGVARVQPAAGARPRSRKEVMKLRESEMMANTKFMAKALQSYKSSDKKHLSFPRGASVRVLVVNEEEGMFYGCCNKKVGWFPSYYVKTE</sequence>
<dbReference type="KEGG" id="acan:ACA1_124930"/>
<feature type="compositionally biased region" description="Low complexity" evidence="3">
    <location>
        <begin position="148"/>
        <end position="157"/>
    </location>
</feature>
<feature type="region of interest" description="Disordered" evidence="3">
    <location>
        <begin position="560"/>
        <end position="610"/>
    </location>
</feature>
<dbReference type="PROSITE" id="PS50002">
    <property type="entry name" value="SH3"/>
    <property type="match status" value="1"/>
</dbReference>
<dbReference type="Gene3D" id="2.30.30.40">
    <property type="entry name" value="SH3 Domains"/>
    <property type="match status" value="1"/>
</dbReference>
<organism evidence="5 6">
    <name type="scientific">Acanthamoeba castellanii (strain ATCC 30010 / Neff)</name>
    <dbReference type="NCBI Taxonomy" id="1257118"/>
    <lineage>
        <taxon>Eukaryota</taxon>
        <taxon>Amoebozoa</taxon>
        <taxon>Discosea</taxon>
        <taxon>Longamoebia</taxon>
        <taxon>Centramoebida</taxon>
        <taxon>Acanthamoebidae</taxon>
        <taxon>Acanthamoeba</taxon>
    </lineage>
</organism>
<feature type="compositionally biased region" description="Basic and acidic residues" evidence="3">
    <location>
        <begin position="492"/>
        <end position="525"/>
    </location>
</feature>
<feature type="compositionally biased region" description="Low complexity" evidence="3">
    <location>
        <begin position="251"/>
        <end position="269"/>
    </location>
</feature>
<feature type="region of interest" description="Disordered" evidence="3">
    <location>
        <begin position="184"/>
        <end position="212"/>
    </location>
</feature>
<feature type="region of interest" description="Disordered" evidence="3">
    <location>
        <begin position="115"/>
        <end position="162"/>
    </location>
</feature>
<proteinExistence type="predicted"/>
<feature type="compositionally biased region" description="Basic and acidic residues" evidence="3">
    <location>
        <begin position="409"/>
        <end position="430"/>
    </location>
</feature>